<dbReference type="PANTHER" id="PTHR12472:SF0">
    <property type="entry name" value="RAB3 GTPASE-ACTIVATING PROTEIN NON-CATALYTIC SUBUNIT"/>
    <property type="match status" value="1"/>
</dbReference>
<dbReference type="AlphaFoldDB" id="A0A4Y2FZ59"/>
<dbReference type="EMBL" id="BGPR01097468">
    <property type="protein sequence ID" value="GBM45668.1"/>
    <property type="molecule type" value="Genomic_DNA"/>
</dbReference>
<organism evidence="4 5">
    <name type="scientific">Araneus ventricosus</name>
    <name type="common">Orbweaver spider</name>
    <name type="synonym">Epeira ventricosa</name>
    <dbReference type="NCBI Taxonomy" id="182803"/>
    <lineage>
        <taxon>Eukaryota</taxon>
        <taxon>Metazoa</taxon>
        <taxon>Ecdysozoa</taxon>
        <taxon>Arthropoda</taxon>
        <taxon>Chelicerata</taxon>
        <taxon>Arachnida</taxon>
        <taxon>Araneae</taxon>
        <taxon>Araneomorphae</taxon>
        <taxon>Entelegynae</taxon>
        <taxon>Araneoidea</taxon>
        <taxon>Araneidae</taxon>
        <taxon>Araneus</taxon>
    </lineage>
</organism>
<dbReference type="PANTHER" id="PTHR12472">
    <property type="entry name" value="RAB3-GAP REGULATORY DOMAIN"/>
    <property type="match status" value="1"/>
</dbReference>
<dbReference type="Proteomes" id="UP000499080">
    <property type="component" value="Unassembled WGS sequence"/>
</dbReference>
<dbReference type="InterPro" id="IPR026059">
    <property type="entry name" value="Rab3GAP2"/>
</dbReference>
<proteinExistence type="predicted"/>
<name>A0A4Y2FZ59_ARAVE</name>
<dbReference type="EMBL" id="BGPR01097460">
    <property type="protein sequence ID" value="GBM45641.1"/>
    <property type="molecule type" value="Genomic_DNA"/>
</dbReference>
<dbReference type="OrthoDB" id="6498300at2759"/>
<keyword evidence="5" id="KW-1185">Reference proteome</keyword>
<feature type="domain" description="Rab3-GAP regulatory subunit N-terminal" evidence="1">
    <location>
        <begin position="1"/>
        <end position="153"/>
    </location>
</feature>
<evidence type="ECO:0000313" key="4">
    <source>
        <dbReference type="EMBL" id="GBM45668.1"/>
    </source>
</evidence>
<accession>A0A4Y2FZ59</accession>
<evidence type="ECO:0000313" key="2">
    <source>
        <dbReference type="EMBL" id="GBM45636.1"/>
    </source>
</evidence>
<gene>
    <name evidence="4" type="primary">RAB3GAP2_4</name>
    <name evidence="2" type="synonym">RAB3GAP2_6</name>
    <name evidence="3" type="synonym">RAB3GAP2_7</name>
    <name evidence="4" type="ORF">AVEN_162317_1</name>
    <name evidence="2" type="ORF">AVEN_27766_1</name>
    <name evidence="3" type="ORF">AVEN_40069_1</name>
</gene>
<evidence type="ECO:0000313" key="5">
    <source>
        <dbReference type="Proteomes" id="UP000499080"/>
    </source>
</evidence>
<dbReference type="Pfam" id="PF14655">
    <property type="entry name" value="RAB3GAP2_N"/>
    <property type="match status" value="1"/>
</dbReference>
<sequence>MTTTQFDHLVTESVRKGFYGAVKPAAPSSSLLVTTGCNPYVGYYHASEGSSQQFLAEVVHAVASKLMNFISSYSAGGIVGGLMGFNQTKDQKPVPKIEPATVLPLRFGLYDKRRQGTSIYLSPNKCLAAVTDAFGRVILFDVFKGIAVRMWKGEYFCNLYIVESKNGILLCKLKTLKKDECQDSFSCLHYEGHGGLVVSSRLWCSRIPVSKPDFTEDPLCIWTWCTLNLT</sequence>
<evidence type="ECO:0000313" key="3">
    <source>
        <dbReference type="EMBL" id="GBM45641.1"/>
    </source>
</evidence>
<protein>
    <submittedName>
        <fullName evidence="4">Rab3 GTPase-activating protein non-catalytic subunit</fullName>
    </submittedName>
</protein>
<dbReference type="EMBL" id="BGPR01097459">
    <property type="protein sequence ID" value="GBM45636.1"/>
    <property type="molecule type" value="Genomic_DNA"/>
</dbReference>
<dbReference type="InterPro" id="IPR032839">
    <property type="entry name" value="RAB3GAP_N"/>
</dbReference>
<evidence type="ECO:0000259" key="1">
    <source>
        <dbReference type="Pfam" id="PF14655"/>
    </source>
</evidence>
<comment type="caution">
    <text evidence="4">The sequence shown here is derived from an EMBL/GenBank/DDBJ whole genome shotgun (WGS) entry which is preliminary data.</text>
</comment>
<reference evidence="4 5" key="1">
    <citation type="journal article" date="2019" name="Sci. Rep.">
        <title>Orb-weaving spider Araneus ventricosus genome elucidates the spidroin gene catalogue.</title>
        <authorList>
            <person name="Kono N."/>
            <person name="Nakamura H."/>
            <person name="Ohtoshi R."/>
            <person name="Moran D.A.P."/>
            <person name="Shinohara A."/>
            <person name="Yoshida Y."/>
            <person name="Fujiwara M."/>
            <person name="Mori M."/>
            <person name="Tomita M."/>
            <person name="Arakawa K."/>
        </authorList>
    </citation>
    <scope>NUCLEOTIDE SEQUENCE [LARGE SCALE GENOMIC DNA]</scope>
</reference>